<evidence type="ECO:0000313" key="2">
    <source>
        <dbReference type="Proteomes" id="UP000092743"/>
    </source>
</evidence>
<reference evidence="1 2" key="1">
    <citation type="submission" date="2016-04" db="EMBL/GenBank/DDBJ databases">
        <title>High quality genome of the nematocidal Bacillus thuringiensis MYBT18246.</title>
        <authorList>
            <person name="Hollensteiner J."/>
            <person name="Poehlein A."/>
            <person name="Sproeer C."/>
            <person name="Bunk B."/>
            <person name="Rosenstiel P."/>
            <person name="Schulenburg H."/>
            <person name="Liesegang H."/>
        </authorList>
    </citation>
    <scope>NUCLEOTIDE SEQUENCE [LARGE SCALE GENOMIC DNA]</scope>
    <source>
        <strain evidence="1 2">MYBT18246</strain>
        <plasmid evidence="1 2">p120416</plasmid>
    </source>
</reference>
<protein>
    <submittedName>
        <fullName evidence="1">Uncharacterized protein</fullName>
    </submittedName>
</protein>
<evidence type="ECO:0000313" key="1">
    <source>
        <dbReference type="EMBL" id="ANS52151.1"/>
    </source>
</evidence>
<accession>A0A9W3SJ50</accession>
<geneLocation type="plasmid" evidence="1 2">
    <name>p120416</name>
</geneLocation>
<dbReference type="Proteomes" id="UP000092743">
    <property type="component" value="Plasmid p120416"/>
</dbReference>
<sequence length="31" mass="3504">MKSAFKALKYIAFTVGIILWATVVRAITMIF</sequence>
<keyword evidence="1" id="KW-0614">Plasmid</keyword>
<dbReference type="EMBL" id="CP015354">
    <property type="protein sequence ID" value="ANS52151.1"/>
    <property type="molecule type" value="Genomic_DNA"/>
</dbReference>
<name>A0A9W3SJ50_BACTU</name>
<gene>
    <name evidence="1" type="ORF">BT246_68600</name>
</gene>
<organism evidence="1 2">
    <name type="scientific">Bacillus thuringiensis</name>
    <dbReference type="NCBI Taxonomy" id="1428"/>
    <lineage>
        <taxon>Bacteria</taxon>
        <taxon>Bacillati</taxon>
        <taxon>Bacillota</taxon>
        <taxon>Bacilli</taxon>
        <taxon>Bacillales</taxon>
        <taxon>Bacillaceae</taxon>
        <taxon>Bacillus</taxon>
        <taxon>Bacillus cereus group</taxon>
    </lineage>
</organism>
<dbReference type="AlphaFoldDB" id="A0A9W3SJ50"/>
<proteinExistence type="predicted"/>